<dbReference type="SUPFAM" id="SSF52518">
    <property type="entry name" value="Thiamin diphosphate-binding fold (THDP-binding)"/>
    <property type="match status" value="2"/>
</dbReference>
<dbReference type="InterPro" id="IPR045229">
    <property type="entry name" value="TPP_enz"/>
</dbReference>
<evidence type="ECO:0000256" key="3">
    <source>
        <dbReference type="ARBA" id="ARBA00023052"/>
    </source>
</evidence>
<dbReference type="InterPro" id="IPR000399">
    <property type="entry name" value="TPP-bd_CS"/>
</dbReference>
<dbReference type="EMBL" id="VXMH01000009">
    <property type="protein sequence ID" value="MYC93605.1"/>
    <property type="molecule type" value="Genomic_DNA"/>
</dbReference>
<evidence type="ECO:0000259" key="5">
    <source>
        <dbReference type="Pfam" id="PF00205"/>
    </source>
</evidence>
<dbReference type="InterPro" id="IPR012000">
    <property type="entry name" value="Thiamin_PyroP_enz_cen_dom"/>
</dbReference>
<dbReference type="PANTHER" id="PTHR18968:SF13">
    <property type="entry name" value="ACETOLACTATE SYNTHASE CATALYTIC SUBUNIT, MITOCHONDRIAL"/>
    <property type="match status" value="1"/>
</dbReference>
<dbReference type="Gene3D" id="3.40.50.1220">
    <property type="entry name" value="TPP-binding domain"/>
    <property type="match status" value="1"/>
</dbReference>
<feature type="domain" description="Thiamine pyrophosphate enzyme TPP-binding" evidence="6">
    <location>
        <begin position="410"/>
        <end position="558"/>
    </location>
</feature>
<proteinExistence type="inferred from homology"/>
<dbReference type="AlphaFoldDB" id="A0A6B1D281"/>
<dbReference type="InterPro" id="IPR029035">
    <property type="entry name" value="DHS-like_NAD/FAD-binding_dom"/>
</dbReference>
<gene>
    <name evidence="8" type="ORF">F4X14_01420</name>
</gene>
<organism evidence="8">
    <name type="scientific">Caldilineaceae bacterium SB0661_bin_32</name>
    <dbReference type="NCBI Taxonomy" id="2605255"/>
    <lineage>
        <taxon>Bacteria</taxon>
        <taxon>Bacillati</taxon>
        <taxon>Chloroflexota</taxon>
        <taxon>Caldilineae</taxon>
        <taxon>Caldilineales</taxon>
        <taxon>Caldilineaceae</taxon>
    </lineage>
</organism>
<dbReference type="GO" id="GO:0030976">
    <property type="term" value="F:thiamine pyrophosphate binding"/>
    <property type="evidence" value="ECO:0007669"/>
    <property type="project" value="InterPro"/>
</dbReference>
<dbReference type="Pfam" id="PF02776">
    <property type="entry name" value="TPP_enzyme_N"/>
    <property type="match status" value="1"/>
</dbReference>
<sequence>MGNETMARMRCAEALVRALELEGVRHVFGHPGHGNTNILDAIYDSSQIDFKLTRHEQAAAHIADGYARISGDIGVCCASVGPGPANMVMGLASAAAASSPVVAIFGGVISRWVGRGQLQETSPFYGLPDQSFVQVLQPVVKKVWQVQHPDLIPEIVRKACALARAGNPGPVAIEIPWDLQAAFHEFDDIPNPGQFSYARRVRAEAQAVARAADALHRASTPVIVAGYGAVLADAGAEILELAEKLGAPVATSYAAKGIVAEDHPLSLGNVGWLGHPNAHEMIREHADVVLAVGFSFSDLSTCWWTEGMPFVKQNRFIQIDIDANQIGRTYPVEVGLLGDAKATLQETIGALSAKGAPPARKENLELTAKVKSGFRMEVPGEESDAQGMEPLRVVEELRRFLPKDILFSLDTGDHNHYFGAFFPIYSPRRLLYPGGWTPMGFGPTSIIGGKLARPDLPAVCVTGDGGFLMVCQEVITAVEWGLPVIWVVFNNQTLGAIRGGQLASYGGRVIGTEFCENADYAALARSLRAEGLTVSRYAEIEDAIGHALACGRPCVVDMRIARDPAPPPIAGMWFEPERDEIPPRPRS</sequence>
<dbReference type="FunFam" id="3.40.50.970:FF:000007">
    <property type="entry name" value="Acetolactate synthase"/>
    <property type="match status" value="1"/>
</dbReference>
<dbReference type="PANTHER" id="PTHR18968">
    <property type="entry name" value="THIAMINE PYROPHOSPHATE ENZYMES"/>
    <property type="match status" value="1"/>
</dbReference>
<dbReference type="GO" id="GO:0005948">
    <property type="term" value="C:acetolactate synthase complex"/>
    <property type="evidence" value="ECO:0007669"/>
    <property type="project" value="TreeGrafter"/>
</dbReference>
<dbReference type="Pfam" id="PF00205">
    <property type="entry name" value="TPP_enzyme_M"/>
    <property type="match status" value="1"/>
</dbReference>
<evidence type="ECO:0000259" key="6">
    <source>
        <dbReference type="Pfam" id="PF02775"/>
    </source>
</evidence>
<keyword evidence="3 4" id="KW-0786">Thiamine pyrophosphate</keyword>
<protein>
    <submittedName>
        <fullName evidence="8">Thiamine pyrophosphate-binding protein</fullName>
    </submittedName>
</protein>
<dbReference type="GO" id="GO:0009099">
    <property type="term" value="P:L-valine biosynthetic process"/>
    <property type="evidence" value="ECO:0007669"/>
    <property type="project" value="TreeGrafter"/>
</dbReference>
<evidence type="ECO:0000256" key="1">
    <source>
        <dbReference type="ARBA" id="ARBA00001964"/>
    </source>
</evidence>
<dbReference type="Pfam" id="PF02775">
    <property type="entry name" value="TPP_enzyme_C"/>
    <property type="match status" value="1"/>
</dbReference>
<evidence type="ECO:0000313" key="8">
    <source>
        <dbReference type="EMBL" id="MYC93605.1"/>
    </source>
</evidence>
<dbReference type="GO" id="GO:0000287">
    <property type="term" value="F:magnesium ion binding"/>
    <property type="evidence" value="ECO:0007669"/>
    <property type="project" value="InterPro"/>
</dbReference>
<dbReference type="PROSITE" id="PS00187">
    <property type="entry name" value="TPP_ENZYMES"/>
    <property type="match status" value="1"/>
</dbReference>
<feature type="domain" description="Thiamine pyrophosphate enzyme N-terminal TPP-binding" evidence="7">
    <location>
        <begin position="9"/>
        <end position="120"/>
    </location>
</feature>
<comment type="similarity">
    <text evidence="2 4">Belongs to the TPP enzyme family.</text>
</comment>
<evidence type="ECO:0000256" key="2">
    <source>
        <dbReference type="ARBA" id="ARBA00007812"/>
    </source>
</evidence>
<dbReference type="CDD" id="cd00568">
    <property type="entry name" value="TPP_enzymes"/>
    <property type="match status" value="1"/>
</dbReference>
<dbReference type="Gene3D" id="3.40.50.970">
    <property type="match status" value="2"/>
</dbReference>
<dbReference type="InterPro" id="IPR012001">
    <property type="entry name" value="Thiamin_PyroP_enz_TPP-bd_dom"/>
</dbReference>
<comment type="caution">
    <text evidence="8">The sequence shown here is derived from an EMBL/GenBank/DDBJ whole genome shotgun (WGS) entry which is preliminary data.</text>
</comment>
<reference evidence="8" key="1">
    <citation type="submission" date="2019-09" db="EMBL/GenBank/DDBJ databases">
        <title>Characterisation of the sponge microbiome using genome-centric metagenomics.</title>
        <authorList>
            <person name="Engelberts J.P."/>
            <person name="Robbins S.J."/>
            <person name="De Goeij J.M."/>
            <person name="Aranda M."/>
            <person name="Bell S.C."/>
            <person name="Webster N.S."/>
        </authorList>
    </citation>
    <scope>NUCLEOTIDE SEQUENCE</scope>
    <source>
        <strain evidence="8">SB0661_bin_32</strain>
    </source>
</reference>
<name>A0A6B1D281_9CHLR</name>
<dbReference type="GO" id="GO:0009097">
    <property type="term" value="P:isoleucine biosynthetic process"/>
    <property type="evidence" value="ECO:0007669"/>
    <property type="project" value="TreeGrafter"/>
</dbReference>
<dbReference type="InterPro" id="IPR029061">
    <property type="entry name" value="THDP-binding"/>
</dbReference>
<dbReference type="CDD" id="cd07035">
    <property type="entry name" value="TPP_PYR_POX_like"/>
    <property type="match status" value="1"/>
</dbReference>
<dbReference type="GO" id="GO:0003984">
    <property type="term" value="F:acetolactate synthase activity"/>
    <property type="evidence" value="ECO:0007669"/>
    <property type="project" value="TreeGrafter"/>
</dbReference>
<dbReference type="GO" id="GO:0050660">
    <property type="term" value="F:flavin adenine dinucleotide binding"/>
    <property type="evidence" value="ECO:0007669"/>
    <property type="project" value="TreeGrafter"/>
</dbReference>
<evidence type="ECO:0000259" key="7">
    <source>
        <dbReference type="Pfam" id="PF02776"/>
    </source>
</evidence>
<dbReference type="InterPro" id="IPR011766">
    <property type="entry name" value="TPP_enzyme_TPP-bd"/>
</dbReference>
<comment type="cofactor">
    <cofactor evidence="1">
        <name>thiamine diphosphate</name>
        <dbReference type="ChEBI" id="CHEBI:58937"/>
    </cofactor>
</comment>
<accession>A0A6B1D281</accession>
<evidence type="ECO:0000256" key="4">
    <source>
        <dbReference type="RuleBase" id="RU362132"/>
    </source>
</evidence>
<dbReference type="SUPFAM" id="SSF52467">
    <property type="entry name" value="DHS-like NAD/FAD-binding domain"/>
    <property type="match status" value="1"/>
</dbReference>
<feature type="domain" description="Thiamine pyrophosphate enzyme central" evidence="5">
    <location>
        <begin position="208"/>
        <end position="346"/>
    </location>
</feature>